<evidence type="ECO:0000256" key="1">
    <source>
        <dbReference type="SAM" id="MobiDB-lite"/>
    </source>
</evidence>
<dbReference type="PANTHER" id="PTHR47584">
    <property type="match status" value="1"/>
</dbReference>
<dbReference type="Proteomes" id="UP000288805">
    <property type="component" value="Unassembled WGS sequence"/>
</dbReference>
<accession>A0A438HUL1</accession>
<dbReference type="EMBL" id="QGNW01000176">
    <property type="protein sequence ID" value="RVW88146.1"/>
    <property type="molecule type" value="Genomic_DNA"/>
</dbReference>
<sequence length="188" mass="21654">MDSGTFRTTTWRRMLLEAHPNAKKFRLKECPHYKLLRLIFNHSTTTGVLHYSSIQDSPNTDDEDEMDDNSEHGGVHVDIDREIPDDPLQAELVRGVTTSSRKRTINSQLNRRGKKESRLSQIDDALKAWAEPSKVRTKTSRTRTKVLLAKVDRYKSGASSEATSVVGKFKSPYWREIFMNMPDERKMT</sequence>
<organism evidence="2 3">
    <name type="scientific">Vitis vinifera</name>
    <name type="common">Grape</name>
    <dbReference type="NCBI Taxonomy" id="29760"/>
    <lineage>
        <taxon>Eukaryota</taxon>
        <taxon>Viridiplantae</taxon>
        <taxon>Streptophyta</taxon>
        <taxon>Embryophyta</taxon>
        <taxon>Tracheophyta</taxon>
        <taxon>Spermatophyta</taxon>
        <taxon>Magnoliopsida</taxon>
        <taxon>eudicotyledons</taxon>
        <taxon>Gunneridae</taxon>
        <taxon>Pentapetalae</taxon>
        <taxon>rosids</taxon>
        <taxon>Vitales</taxon>
        <taxon>Vitaceae</taxon>
        <taxon>Viteae</taxon>
        <taxon>Vitis</taxon>
    </lineage>
</organism>
<protein>
    <submittedName>
        <fullName evidence="2">Uncharacterized protein</fullName>
    </submittedName>
</protein>
<proteinExistence type="predicted"/>
<reference evidence="2 3" key="1">
    <citation type="journal article" date="2018" name="PLoS Genet.">
        <title>Population sequencing reveals clonal diversity and ancestral inbreeding in the grapevine cultivar Chardonnay.</title>
        <authorList>
            <person name="Roach M.J."/>
            <person name="Johnson D.L."/>
            <person name="Bohlmann J."/>
            <person name="van Vuuren H.J."/>
            <person name="Jones S.J."/>
            <person name="Pretorius I.S."/>
            <person name="Schmidt S.A."/>
            <person name="Borneman A.R."/>
        </authorList>
    </citation>
    <scope>NUCLEOTIDE SEQUENCE [LARGE SCALE GENOMIC DNA]</scope>
    <source>
        <strain evidence="3">cv. Chardonnay</strain>
        <tissue evidence="2">Leaf</tissue>
    </source>
</reference>
<dbReference type="AlphaFoldDB" id="A0A438HUL1"/>
<dbReference type="InterPro" id="IPR045026">
    <property type="entry name" value="LIMYB"/>
</dbReference>
<evidence type="ECO:0000313" key="2">
    <source>
        <dbReference type="EMBL" id="RVW88146.1"/>
    </source>
</evidence>
<comment type="caution">
    <text evidence="2">The sequence shown here is derived from an EMBL/GenBank/DDBJ whole genome shotgun (WGS) entry which is preliminary data.</text>
</comment>
<evidence type="ECO:0000313" key="3">
    <source>
        <dbReference type="Proteomes" id="UP000288805"/>
    </source>
</evidence>
<name>A0A438HUL1_VITVI</name>
<gene>
    <name evidence="2" type="ORF">CK203_042873</name>
</gene>
<dbReference type="PANTHER" id="PTHR47584:SF14">
    <property type="entry name" value="L10-INTERACTING MYB DOMAIN-CONTAINING PROTEIN-LIKE"/>
    <property type="match status" value="1"/>
</dbReference>
<feature type="region of interest" description="Disordered" evidence="1">
    <location>
        <begin position="93"/>
        <end position="117"/>
    </location>
</feature>